<name>A0ACC2FQI0_DALPE</name>
<reference evidence="1" key="1">
    <citation type="submission" date="2021-05" db="EMBL/GenBank/DDBJ databases">
        <authorList>
            <person name="Pan Q."/>
            <person name="Jouanno E."/>
            <person name="Zahm M."/>
            <person name="Klopp C."/>
            <person name="Cabau C."/>
            <person name="Louis A."/>
            <person name="Berthelot C."/>
            <person name="Parey E."/>
            <person name="Roest Crollius H."/>
            <person name="Montfort J."/>
            <person name="Robinson-Rechavi M."/>
            <person name="Bouchez O."/>
            <person name="Lampietro C."/>
            <person name="Lopez Roques C."/>
            <person name="Donnadieu C."/>
            <person name="Postlethwait J."/>
            <person name="Bobe J."/>
            <person name="Dillon D."/>
            <person name="Chandos A."/>
            <person name="von Hippel F."/>
            <person name="Guiguen Y."/>
        </authorList>
    </citation>
    <scope>NUCLEOTIDE SEQUENCE</scope>
    <source>
        <strain evidence="1">YG-Jan2019</strain>
    </source>
</reference>
<comment type="caution">
    <text evidence="1">The sequence shown here is derived from an EMBL/GenBank/DDBJ whole genome shotgun (WGS) entry which is preliminary data.</text>
</comment>
<evidence type="ECO:0000313" key="1">
    <source>
        <dbReference type="EMBL" id="KAJ7993698.1"/>
    </source>
</evidence>
<organism evidence="1 2">
    <name type="scientific">Dallia pectoralis</name>
    <name type="common">Alaska blackfish</name>
    <dbReference type="NCBI Taxonomy" id="75939"/>
    <lineage>
        <taxon>Eukaryota</taxon>
        <taxon>Metazoa</taxon>
        <taxon>Chordata</taxon>
        <taxon>Craniata</taxon>
        <taxon>Vertebrata</taxon>
        <taxon>Euteleostomi</taxon>
        <taxon>Actinopterygii</taxon>
        <taxon>Neopterygii</taxon>
        <taxon>Teleostei</taxon>
        <taxon>Protacanthopterygii</taxon>
        <taxon>Esociformes</taxon>
        <taxon>Umbridae</taxon>
        <taxon>Dallia</taxon>
    </lineage>
</organism>
<gene>
    <name evidence="1" type="ORF">DPEC_G00257370</name>
</gene>
<protein>
    <submittedName>
        <fullName evidence="1">Uncharacterized protein</fullName>
    </submittedName>
</protein>
<sequence length="154" mass="17975">MGRRAFEHFVKMTFYDRLEPLLCSLTEEEEKQTKRMLQMKMLQRLYVLAKVKQATGEELCSSDGVGRAHGDRGEAEGLQHRETNHLIPQGQAGFPEFKYVPYGPANEVIPYLSRHAQENKSFKKGYLREQEWLWKEVKCRLASGQIFYRPQPVP</sequence>
<accession>A0ACC2FQI0</accession>
<proteinExistence type="predicted"/>
<dbReference type="EMBL" id="CM055750">
    <property type="protein sequence ID" value="KAJ7993698.1"/>
    <property type="molecule type" value="Genomic_DNA"/>
</dbReference>
<dbReference type="Proteomes" id="UP001157502">
    <property type="component" value="Chromosome 23"/>
</dbReference>
<evidence type="ECO:0000313" key="2">
    <source>
        <dbReference type="Proteomes" id="UP001157502"/>
    </source>
</evidence>
<keyword evidence="2" id="KW-1185">Reference proteome</keyword>